<keyword evidence="1" id="KW-0732">Signal</keyword>
<accession>A0ABS9S0I9</accession>
<feature type="signal peptide" evidence="1">
    <location>
        <begin position="1"/>
        <end position="20"/>
    </location>
</feature>
<gene>
    <name evidence="2" type="ORF">MKP05_21190</name>
</gene>
<evidence type="ECO:0008006" key="4">
    <source>
        <dbReference type="Google" id="ProtNLM"/>
    </source>
</evidence>
<proteinExistence type="predicted"/>
<evidence type="ECO:0000313" key="3">
    <source>
        <dbReference type="Proteomes" id="UP001202117"/>
    </source>
</evidence>
<evidence type="ECO:0000256" key="1">
    <source>
        <dbReference type="SAM" id="SignalP"/>
    </source>
</evidence>
<dbReference type="RefSeq" id="WP_240570127.1">
    <property type="nucleotide sequence ID" value="NZ_JAKVPY010000082.1"/>
</dbReference>
<comment type="caution">
    <text evidence="2">The sequence shown here is derived from an EMBL/GenBank/DDBJ whole genome shotgun (WGS) entry which is preliminary data.</text>
</comment>
<protein>
    <recommendedName>
        <fullName evidence="4">Secreted protein</fullName>
    </recommendedName>
</protein>
<keyword evidence="3" id="KW-1185">Reference proteome</keyword>
<sequence>MKKATLLITLLLSAGSPVWAAGNSDAEAIYSSLYGEKADSSRPAVAAAALSEQGDQEQACAEWTTAMQRA</sequence>
<name>A0ABS9S0I9_9GAMM</name>
<dbReference type="EMBL" id="JAKVPY010000082">
    <property type="protein sequence ID" value="MCH4565611.1"/>
    <property type="molecule type" value="Genomic_DNA"/>
</dbReference>
<feature type="non-terminal residue" evidence="2">
    <location>
        <position position="70"/>
    </location>
</feature>
<reference evidence="2 3" key="1">
    <citation type="submission" date="2022-02" db="EMBL/GenBank/DDBJ databases">
        <title>Halomonas fukangensis sp. nov., a halophilic bacterium isolated from a bulk soil of Kalidium foliatum at Fukang.</title>
        <authorList>
            <person name="Huang Y."/>
        </authorList>
    </citation>
    <scope>NUCLEOTIDE SEQUENCE [LARGE SCALE GENOMIC DNA]</scope>
    <source>
        <strain evidence="2 3">EGI 63088</strain>
    </source>
</reference>
<feature type="chain" id="PRO_5046348761" description="Secreted protein" evidence="1">
    <location>
        <begin position="21"/>
        <end position="70"/>
    </location>
</feature>
<organism evidence="2 3">
    <name type="scientific">Halomonas flagellata</name>
    <dbReference type="NCBI Taxonomy" id="2920385"/>
    <lineage>
        <taxon>Bacteria</taxon>
        <taxon>Pseudomonadati</taxon>
        <taxon>Pseudomonadota</taxon>
        <taxon>Gammaproteobacteria</taxon>
        <taxon>Oceanospirillales</taxon>
        <taxon>Halomonadaceae</taxon>
        <taxon>Halomonas</taxon>
    </lineage>
</organism>
<dbReference type="Proteomes" id="UP001202117">
    <property type="component" value="Unassembled WGS sequence"/>
</dbReference>
<evidence type="ECO:0000313" key="2">
    <source>
        <dbReference type="EMBL" id="MCH4565611.1"/>
    </source>
</evidence>